<protein>
    <recommendedName>
        <fullName evidence="3">Lauroyl acyltransferase</fullName>
    </recommendedName>
</protein>
<dbReference type="Proteomes" id="UP000295706">
    <property type="component" value="Unassembled WGS sequence"/>
</dbReference>
<comment type="caution">
    <text evidence="1">The sequence shown here is derived from an EMBL/GenBank/DDBJ whole genome shotgun (WGS) entry which is preliminary data.</text>
</comment>
<proteinExistence type="predicted"/>
<gene>
    <name evidence="1" type="ORF">EZE20_13940</name>
</gene>
<dbReference type="RefSeq" id="WP_132118649.1">
    <property type="nucleotide sequence ID" value="NZ_SMJU01000008.1"/>
</dbReference>
<accession>A0A4R4KCN8</accession>
<dbReference type="EMBL" id="SMJU01000008">
    <property type="protein sequence ID" value="TDB64039.1"/>
    <property type="molecule type" value="Genomic_DNA"/>
</dbReference>
<name>A0A4R4KCN8_9BACT</name>
<evidence type="ECO:0000313" key="1">
    <source>
        <dbReference type="EMBL" id="TDB64039.1"/>
    </source>
</evidence>
<evidence type="ECO:0000313" key="2">
    <source>
        <dbReference type="Proteomes" id="UP000295706"/>
    </source>
</evidence>
<dbReference type="AlphaFoldDB" id="A0A4R4KCN8"/>
<evidence type="ECO:0008006" key="3">
    <source>
        <dbReference type="Google" id="ProtNLM"/>
    </source>
</evidence>
<dbReference type="OrthoDB" id="1373292at2"/>
<keyword evidence="2" id="KW-1185">Reference proteome</keyword>
<sequence>MKTKSLAAYREVAQECITAFDRVDMRREEGYCVRSGLFSANLTNFLPTISESGHEQLYVNLIRNLTLEKFDRELMHLSDVAAIEGDLSLISSAKKPFIFCTFHIGSYRLIANLLLRKGYQFSTLVRQEVFETQQAEFKEYCRNMHDTFGTPSKVNILNAEDPRVLLQMTRELQAGRSILVYIDGDTGSGEEHKTTVSFLNQKLKVRKGVPYASFLSGVPILPIVQFRKSNLQNVLRIGKPIVCRKNENREEFCDRSLSAIYKYFGQYVEKYPDQWEGWSYVHNSMVIPPQTFTTNVTYDVSRKKTTYRFNQSRYRIFELESNYLLFDRTAYETFEITADMKKYLSAPVVKNPIKILGEGIFGELLTRNILI</sequence>
<organism evidence="1 2">
    <name type="scientific">Arundinibacter roseus</name>
    <dbReference type="NCBI Taxonomy" id="2070510"/>
    <lineage>
        <taxon>Bacteria</taxon>
        <taxon>Pseudomonadati</taxon>
        <taxon>Bacteroidota</taxon>
        <taxon>Cytophagia</taxon>
        <taxon>Cytophagales</taxon>
        <taxon>Spirosomataceae</taxon>
        <taxon>Arundinibacter</taxon>
    </lineage>
</organism>
<dbReference type="SUPFAM" id="SSF69593">
    <property type="entry name" value="Glycerol-3-phosphate (1)-acyltransferase"/>
    <property type="match status" value="1"/>
</dbReference>
<reference evidence="1 2" key="1">
    <citation type="submission" date="2019-02" db="EMBL/GenBank/DDBJ databases">
        <title>Arundinibacter roseus gen. nov., sp. nov., a new member of the family Cytophagaceae.</title>
        <authorList>
            <person name="Szuroczki S."/>
            <person name="Khayer B."/>
            <person name="Sproer C."/>
            <person name="Toumi M."/>
            <person name="Szabo A."/>
            <person name="Felfoldi T."/>
            <person name="Schumann P."/>
            <person name="Toth E."/>
        </authorList>
    </citation>
    <scope>NUCLEOTIDE SEQUENCE [LARGE SCALE GENOMIC DNA]</scope>
    <source>
        <strain evidence="1 2">DMA-k-7a</strain>
    </source>
</reference>